<accession>A0ABU1SZP8</accession>
<feature type="transmembrane region" description="Helical" evidence="7">
    <location>
        <begin position="20"/>
        <end position="44"/>
    </location>
</feature>
<keyword evidence="3" id="KW-1003">Cell membrane</keyword>
<feature type="transmembrane region" description="Helical" evidence="7">
    <location>
        <begin position="324"/>
        <end position="344"/>
    </location>
</feature>
<dbReference type="EMBL" id="JAVDUJ010000001">
    <property type="protein sequence ID" value="MDR6938577.1"/>
    <property type="molecule type" value="Genomic_DNA"/>
</dbReference>
<feature type="transmembrane region" description="Helical" evidence="7">
    <location>
        <begin position="256"/>
        <end position="275"/>
    </location>
</feature>
<evidence type="ECO:0000256" key="5">
    <source>
        <dbReference type="ARBA" id="ARBA00022989"/>
    </source>
</evidence>
<comment type="subcellular location">
    <subcellularLocation>
        <location evidence="1">Cell membrane</location>
        <topology evidence="1">Multi-pass membrane protein</topology>
    </subcellularLocation>
</comment>
<feature type="transmembrane region" description="Helical" evidence="7">
    <location>
        <begin position="92"/>
        <end position="113"/>
    </location>
</feature>
<keyword evidence="10" id="KW-1185">Reference proteome</keyword>
<organism evidence="9 10">
    <name type="scientific">Arcanobacterium hippocoleae</name>
    <dbReference type="NCBI Taxonomy" id="149017"/>
    <lineage>
        <taxon>Bacteria</taxon>
        <taxon>Bacillati</taxon>
        <taxon>Actinomycetota</taxon>
        <taxon>Actinomycetes</taxon>
        <taxon>Actinomycetales</taxon>
        <taxon>Actinomycetaceae</taxon>
        <taxon>Arcanobacterium</taxon>
    </lineage>
</organism>
<comment type="similarity">
    <text evidence="2">Belongs to the acyltransferase 3 family.</text>
</comment>
<evidence type="ECO:0000256" key="1">
    <source>
        <dbReference type="ARBA" id="ARBA00004651"/>
    </source>
</evidence>
<dbReference type="PANTHER" id="PTHR40074">
    <property type="entry name" value="O-ACETYLTRANSFERASE WECH"/>
    <property type="match status" value="1"/>
</dbReference>
<evidence type="ECO:0000313" key="9">
    <source>
        <dbReference type="EMBL" id="MDR6938577.1"/>
    </source>
</evidence>
<feature type="domain" description="Acyltransferase 3" evidence="8">
    <location>
        <begin position="19"/>
        <end position="342"/>
    </location>
</feature>
<keyword evidence="5 7" id="KW-1133">Transmembrane helix</keyword>
<evidence type="ECO:0000256" key="4">
    <source>
        <dbReference type="ARBA" id="ARBA00022692"/>
    </source>
</evidence>
<feature type="transmembrane region" description="Helical" evidence="7">
    <location>
        <begin position="196"/>
        <end position="214"/>
    </location>
</feature>
<feature type="transmembrane region" description="Helical" evidence="7">
    <location>
        <begin position="139"/>
        <end position="159"/>
    </location>
</feature>
<evidence type="ECO:0000256" key="2">
    <source>
        <dbReference type="ARBA" id="ARBA00007400"/>
    </source>
</evidence>
<evidence type="ECO:0000259" key="8">
    <source>
        <dbReference type="Pfam" id="PF01757"/>
    </source>
</evidence>
<dbReference type="Pfam" id="PF01757">
    <property type="entry name" value="Acyl_transf_3"/>
    <property type="match status" value="1"/>
</dbReference>
<feature type="transmembrane region" description="Helical" evidence="7">
    <location>
        <begin position="296"/>
        <end position="318"/>
    </location>
</feature>
<evidence type="ECO:0000256" key="7">
    <source>
        <dbReference type="SAM" id="Phobius"/>
    </source>
</evidence>
<reference evidence="9 10" key="1">
    <citation type="submission" date="2023-07" db="EMBL/GenBank/DDBJ databases">
        <title>Sequencing the genomes of 1000 actinobacteria strains.</title>
        <authorList>
            <person name="Klenk H.-P."/>
        </authorList>
    </citation>
    <scope>NUCLEOTIDE SEQUENCE [LARGE SCALE GENOMIC DNA]</scope>
    <source>
        <strain evidence="9 10">DSM 15539</strain>
    </source>
</reference>
<dbReference type="InterPro" id="IPR002656">
    <property type="entry name" value="Acyl_transf_3_dom"/>
</dbReference>
<gene>
    <name evidence="9" type="ORF">J2S36_000120</name>
</gene>
<dbReference type="RefSeq" id="WP_309954513.1">
    <property type="nucleotide sequence ID" value="NZ_JAVDUJ010000001.1"/>
</dbReference>
<keyword evidence="4 7" id="KW-0812">Transmembrane</keyword>
<sequence length="355" mass="40501">MIMNPGTQEAAGQRTSRVLYFDVLNVLACISVLFLHCNTMVHAWNPGKNWAAALAIETIFFFAVPIFFMLTGATLLRYRDRYDTQTFFRKRLLRIAVPFLAWSLIAFITANIVNDRWDTLNAWNPVSFANGILNNTIEVTYWFFFPLFAIYLALPVISLLKDQRSVLIYAAVAAFILQYCLPVIMKMLGTNWNPDFSMPALGGFLFYPVLGYLLATIDFAKKYRILLYTTAVLSLILKFGYTLYYSALIQDVDRTFFDYQVFTAALPAAAIFVWCKNTDFEWLRKHQNLLAKISGCSFGVYLLHNLVLQNIIFGFFAISPTSVVLRTAVPLLLYAFCVLAVLLLKQIPILRKIVP</sequence>
<name>A0ABU1SZP8_9ACTO</name>
<evidence type="ECO:0000313" key="10">
    <source>
        <dbReference type="Proteomes" id="UP001266099"/>
    </source>
</evidence>
<keyword evidence="6 7" id="KW-0472">Membrane</keyword>
<dbReference type="PANTHER" id="PTHR40074:SF2">
    <property type="entry name" value="O-ACETYLTRANSFERASE WECH"/>
    <property type="match status" value="1"/>
</dbReference>
<feature type="transmembrane region" description="Helical" evidence="7">
    <location>
        <begin position="166"/>
        <end position="184"/>
    </location>
</feature>
<evidence type="ECO:0000256" key="6">
    <source>
        <dbReference type="ARBA" id="ARBA00023136"/>
    </source>
</evidence>
<feature type="transmembrane region" description="Helical" evidence="7">
    <location>
        <begin position="226"/>
        <end position="244"/>
    </location>
</feature>
<feature type="transmembrane region" description="Helical" evidence="7">
    <location>
        <begin position="50"/>
        <end position="71"/>
    </location>
</feature>
<dbReference type="Proteomes" id="UP001266099">
    <property type="component" value="Unassembled WGS sequence"/>
</dbReference>
<evidence type="ECO:0000256" key="3">
    <source>
        <dbReference type="ARBA" id="ARBA00022475"/>
    </source>
</evidence>
<protein>
    <submittedName>
        <fullName evidence="9">Surface polysaccharide O-acyltransferase-like enzyme</fullName>
    </submittedName>
</protein>
<comment type="caution">
    <text evidence="9">The sequence shown here is derived from an EMBL/GenBank/DDBJ whole genome shotgun (WGS) entry which is preliminary data.</text>
</comment>
<proteinExistence type="inferred from homology"/>